<dbReference type="PROSITE" id="PS00455">
    <property type="entry name" value="AMP_BINDING"/>
    <property type="match status" value="1"/>
</dbReference>
<dbReference type="InterPro" id="IPR042099">
    <property type="entry name" value="ANL_N_sf"/>
</dbReference>
<keyword evidence="2 5" id="KW-0436">Ligase</keyword>
<feature type="domain" description="AMP-binding enzyme C-terminal" evidence="4">
    <location>
        <begin position="448"/>
        <end position="524"/>
    </location>
</feature>
<evidence type="ECO:0000259" key="3">
    <source>
        <dbReference type="Pfam" id="PF00501"/>
    </source>
</evidence>
<dbReference type="Proteomes" id="UP000028880">
    <property type="component" value="Unassembled WGS sequence"/>
</dbReference>
<dbReference type="Gene3D" id="3.30.300.30">
    <property type="match status" value="1"/>
</dbReference>
<dbReference type="SUPFAM" id="SSF56801">
    <property type="entry name" value="Acetyl-CoA synthetase-like"/>
    <property type="match status" value="1"/>
</dbReference>
<dbReference type="RefSeq" id="WP_036471080.1">
    <property type="nucleotide sequence ID" value="NZ_HG964446.1"/>
</dbReference>
<protein>
    <submittedName>
        <fullName evidence="5">Long chain fatty acid-CoA ligase</fullName>
    </submittedName>
    <submittedName>
        <fullName evidence="6">Long-chain fatty acid--CoA ligase</fullName>
    </submittedName>
</protein>
<evidence type="ECO:0000313" key="5">
    <source>
        <dbReference type="EMBL" id="CDO90369.1"/>
    </source>
</evidence>
<feature type="domain" description="AMP-dependent synthetase/ligase" evidence="3">
    <location>
        <begin position="32"/>
        <end position="397"/>
    </location>
</feature>
<name>A0A024K3H3_9MYCO</name>
<sequence>MTAKLTTRLERSYLSADTSIELEDYTIGALLAERAHTHAETTALVGPAHDDGTEVRLTYRVLFDEARRVATALARLTRPGDYVALWAPNVVEWPIIQYGAALANVVLVALNPALRPAELGYALRHSRAKVLIHAERSRDYDTAAAVREIDTHSLGVRAISLSARAEWRADEIAAAALLRAPTDPEQAVMLQYTSGTTGTPKGVLLRHRSLVNVAKLTLESAGIPEAAVTVNALPMFHTAACVVGTLGPLWIGGTEVLVGRFAPAAMLDTIRRERVTVLFFVPTMLSALVAAQRESADPAPRLSTCLGGASTVPAELIEAAESTFGATVVNVFGQTELSPVLTATRPDDDRYDQLATVGRPLPQVDCKVVDPVTGAVVPVGQPGEICARGYQQMIGYLHDPVATAAAVDADGFVHTGDLGVMDERGYLTHTGRLKELIIRGGENIAPAEVETCVAGHELVAEACAFGLPDDRLGEIVAVAIVARGPLPADAGQQLRAYVREHLTPHKIPQRWFVAEDLPKTPTGKVRKFALPDLIAHGRVCEIFPEENDQ</sequence>
<keyword evidence="7" id="KW-1185">Reference proteome</keyword>
<dbReference type="EMBL" id="HG964446">
    <property type="protein sequence ID" value="CDO90369.1"/>
    <property type="molecule type" value="Genomic_DNA"/>
</dbReference>
<dbReference type="Gene3D" id="3.40.50.12780">
    <property type="entry name" value="N-terminal domain of ligase-like"/>
    <property type="match status" value="1"/>
</dbReference>
<dbReference type="PANTHER" id="PTHR43201">
    <property type="entry name" value="ACYL-COA SYNTHETASE"/>
    <property type="match status" value="1"/>
</dbReference>
<reference evidence="6 7" key="3">
    <citation type="submission" date="2016-01" db="EMBL/GenBank/DDBJ databases">
        <title>The new phylogeny of the genus Mycobacterium.</title>
        <authorList>
            <person name="Tarcisio F."/>
            <person name="Conor M."/>
            <person name="Antonella G."/>
            <person name="Elisabetta G."/>
            <person name="Giulia F.S."/>
            <person name="Sara T."/>
            <person name="Anna F."/>
            <person name="Clotilde B."/>
            <person name="Roberto B."/>
            <person name="Veronica D.S."/>
            <person name="Fabio R."/>
            <person name="Monica P."/>
            <person name="Olivier J."/>
            <person name="Enrico T."/>
            <person name="Nicola S."/>
        </authorList>
    </citation>
    <scope>NUCLEOTIDE SEQUENCE [LARGE SCALE GENOMIC DNA]</scope>
    <source>
        <strain evidence="6 7">DSM 44626</strain>
    </source>
</reference>
<dbReference type="Proteomes" id="UP000193710">
    <property type="component" value="Unassembled WGS sequence"/>
</dbReference>
<proteinExistence type="inferred from homology"/>
<dbReference type="InterPro" id="IPR025110">
    <property type="entry name" value="AMP-bd_C"/>
</dbReference>
<dbReference type="InterPro" id="IPR020845">
    <property type="entry name" value="AMP-binding_CS"/>
</dbReference>
<evidence type="ECO:0000259" key="4">
    <source>
        <dbReference type="Pfam" id="PF13193"/>
    </source>
</evidence>
<accession>A0A024K3H3</accession>
<dbReference type="eggNOG" id="COG0318">
    <property type="taxonomic scope" value="Bacteria"/>
</dbReference>
<reference evidence="5" key="1">
    <citation type="journal article" date="2014" name="Genome Announc.">
        <title>Draft Genome Sequence of Mycobacterium triplex DSM 44626.</title>
        <authorList>
            <person name="Sassi M."/>
            <person name="Croce O."/>
            <person name="Robert C."/>
            <person name="Raoult D."/>
            <person name="Drancourt M."/>
        </authorList>
    </citation>
    <scope>NUCLEOTIDE SEQUENCE [LARGE SCALE GENOMIC DNA]</scope>
    <source>
        <strain evidence="5">DSM 44626</strain>
    </source>
</reference>
<gene>
    <name evidence="6" type="ORF">AWC29_26000</name>
    <name evidence="5" type="ORF">BN973_04762</name>
</gene>
<organism evidence="5">
    <name type="scientific">Mycobacterium triplex</name>
    <dbReference type="NCBI Taxonomy" id="47839"/>
    <lineage>
        <taxon>Bacteria</taxon>
        <taxon>Bacillati</taxon>
        <taxon>Actinomycetota</taxon>
        <taxon>Actinomycetes</taxon>
        <taxon>Mycobacteriales</taxon>
        <taxon>Mycobacteriaceae</taxon>
        <taxon>Mycobacterium</taxon>
        <taxon>Mycobacterium simiae complex</taxon>
    </lineage>
</organism>
<dbReference type="GO" id="GO:0006631">
    <property type="term" value="P:fatty acid metabolic process"/>
    <property type="evidence" value="ECO:0007669"/>
    <property type="project" value="TreeGrafter"/>
</dbReference>
<dbReference type="OrthoDB" id="9803968at2"/>
<dbReference type="PANTHER" id="PTHR43201:SF5">
    <property type="entry name" value="MEDIUM-CHAIN ACYL-COA LIGASE ACSF2, MITOCHONDRIAL"/>
    <property type="match status" value="1"/>
</dbReference>
<dbReference type="HOGENOM" id="CLU_000022_59_7_11"/>
<dbReference type="InterPro" id="IPR045851">
    <property type="entry name" value="AMP-bd_C_sf"/>
</dbReference>
<dbReference type="EMBL" id="LQPY01000037">
    <property type="protein sequence ID" value="ORW99819.1"/>
    <property type="molecule type" value="Genomic_DNA"/>
</dbReference>
<dbReference type="STRING" id="47839.BN973_04762"/>
<dbReference type="Pfam" id="PF13193">
    <property type="entry name" value="AMP-binding_C"/>
    <property type="match status" value="1"/>
</dbReference>
<evidence type="ECO:0000313" key="6">
    <source>
        <dbReference type="EMBL" id="ORW99819.1"/>
    </source>
</evidence>
<evidence type="ECO:0000256" key="2">
    <source>
        <dbReference type="ARBA" id="ARBA00022598"/>
    </source>
</evidence>
<evidence type="ECO:0000313" key="7">
    <source>
        <dbReference type="Proteomes" id="UP000193710"/>
    </source>
</evidence>
<dbReference type="Pfam" id="PF00501">
    <property type="entry name" value="AMP-binding"/>
    <property type="match status" value="1"/>
</dbReference>
<reference evidence="5" key="2">
    <citation type="submission" date="2014-04" db="EMBL/GenBank/DDBJ databases">
        <authorList>
            <person name="Xu Y.W."/>
            <person name="Yang Q."/>
        </authorList>
    </citation>
    <scope>NUCLEOTIDE SEQUENCE</scope>
    <source>
        <strain evidence="5">DSM 44626</strain>
    </source>
</reference>
<dbReference type="InterPro" id="IPR000873">
    <property type="entry name" value="AMP-dep_synth/lig_dom"/>
</dbReference>
<comment type="similarity">
    <text evidence="1">Belongs to the ATP-dependent AMP-binding enzyme family.</text>
</comment>
<evidence type="ECO:0000256" key="1">
    <source>
        <dbReference type="ARBA" id="ARBA00006432"/>
    </source>
</evidence>
<dbReference type="AlphaFoldDB" id="A0A024K3H3"/>
<dbReference type="GO" id="GO:0031956">
    <property type="term" value="F:medium-chain fatty acid-CoA ligase activity"/>
    <property type="evidence" value="ECO:0007669"/>
    <property type="project" value="TreeGrafter"/>
</dbReference>